<dbReference type="EMBL" id="KZ084122">
    <property type="protein sequence ID" value="OSD00052.1"/>
    <property type="molecule type" value="Genomic_DNA"/>
</dbReference>
<dbReference type="AlphaFoldDB" id="A0A1Y2IJF3"/>
<keyword evidence="3" id="KW-1185">Reference proteome</keyword>
<gene>
    <name evidence="2" type="ORF">PYCCODRAFT_1437807</name>
</gene>
<reference evidence="2 3" key="1">
    <citation type="journal article" date="2015" name="Biotechnol. Biofuels">
        <title>Enhanced degradation of softwood versus hardwood by the white-rot fungus Pycnoporus coccineus.</title>
        <authorList>
            <person name="Couturier M."/>
            <person name="Navarro D."/>
            <person name="Chevret D."/>
            <person name="Henrissat B."/>
            <person name="Piumi F."/>
            <person name="Ruiz-Duenas F.J."/>
            <person name="Martinez A.T."/>
            <person name="Grigoriev I.V."/>
            <person name="Riley R."/>
            <person name="Lipzen A."/>
            <person name="Berrin J.G."/>
            <person name="Master E.R."/>
            <person name="Rosso M.N."/>
        </authorList>
    </citation>
    <scope>NUCLEOTIDE SEQUENCE [LARGE SCALE GENOMIC DNA]</scope>
    <source>
        <strain evidence="2 3">BRFM310</strain>
    </source>
</reference>
<feature type="chain" id="PRO_5012056375" description="Secreted protein" evidence="1">
    <location>
        <begin position="19"/>
        <end position="75"/>
    </location>
</feature>
<evidence type="ECO:0000313" key="2">
    <source>
        <dbReference type="EMBL" id="OSD00052.1"/>
    </source>
</evidence>
<evidence type="ECO:0000256" key="1">
    <source>
        <dbReference type="SAM" id="SignalP"/>
    </source>
</evidence>
<feature type="signal peptide" evidence="1">
    <location>
        <begin position="1"/>
        <end position="18"/>
    </location>
</feature>
<keyword evidence="1" id="KW-0732">Signal</keyword>
<name>A0A1Y2IJF3_TRAC3</name>
<dbReference type="Proteomes" id="UP000193067">
    <property type="component" value="Unassembled WGS sequence"/>
</dbReference>
<sequence length="75" mass="8070">MPAIHAAMLCQLLYTTCSTTLTGVFLRLFQEFAHRPSVTTLMPIATSPGPPALSMATRGPSPSQPAMVFHLLTQL</sequence>
<protein>
    <recommendedName>
        <fullName evidence="4">Secreted protein</fullName>
    </recommendedName>
</protein>
<evidence type="ECO:0000313" key="3">
    <source>
        <dbReference type="Proteomes" id="UP000193067"/>
    </source>
</evidence>
<evidence type="ECO:0008006" key="4">
    <source>
        <dbReference type="Google" id="ProtNLM"/>
    </source>
</evidence>
<proteinExistence type="predicted"/>
<organism evidence="2 3">
    <name type="scientific">Trametes coccinea (strain BRFM310)</name>
    <name type="common">Pycnoporus coccineus</name>
    <dbReference type="NCBI Taxonomy" id="1353009"/>
    <lineage>
        <taxon>Eukaryota</taxon>
        <taxon>Fungi</taxon>
        <taxon>Dikarya</taxon>
        <taxon>Basidiomycota</taxon>
        <taxon>Agaricomycotina</taxon>
        <taxon>Agaricomycetes</taxon>
        <taxon>Polyporales</taxon>
        <taxon>Polyporaceae</taxon>
        <taxon>Trametes</taxon>
    </lineage>
</organism>
<accession>A0A1Y2IJF3</accession>